<proteinExistence type="inferred from homology"/>
<feature type="domain" description="Bacterial sugar transferase" evidence="4">
    <location>
        <begin position="270"/>
        <end position="458"/>
    </location>
</feature>
<dbReference type="STRING" id="1123272.SAMN02745824_0651"/>
<evidence type="ECO:0000256" key="1">
    <source>
        <dbReference type="ARBA" id="ARBA00006464"/>
    </source>
</evidence>
<feature type="transmembrane region" description="Helical" evidence="3">
    <location>
        <begin position="124"/>
        <end position="144"/>
    </location>
</feature>
<dbReference type="GO" id="GO:0016780">
    <property type="term" value="F:phosphotransferase activity, for other substituted phosphate groups"/>
    <property type="evidence" value="ECO:0007669"/>
    <property type="project" value="TreeGrafter"/>
</dbReference>
<keyword evidence="5" id="KW-0808">Transferase</keyword>
<organism evidence="5 6">
    <name type="scientific">Parasphingorhabdus marina DSM 22363</name>
    <dbReference type="NCBI Taxonomy" id="1123272"/>
    <lineage>
        <taxon>Bacteria</taxon>
        <taxon>Pseudomonadati</taxon>
        <taxon>Pseudomonadota</taxon>
        <taxon>Alphaproteobacteria</taxon>
        <taxon>Sphingomonadales</taxon>
        <taxon>Sphingomonadaceae</taxon>
        <taxon>Parasphingorhabdus</taxon>
    </lineage>
</organism>
<dbReference type="EMBL" id="FSQW01000001">
    <property type="protein sequence ID" value="SIN60373.1"/>
    <property type="molecule type" value="Genomic_DNA"/>
</dbReference>
<reference evidence="6" key="1">
    <citation type="submission" date="2016-11" db="EMBL/GenBank/DDBJ databases">
        <authorList>
            <person name="Varghese N."/>
            <person name="Submissions S."/>
        </authorList>
    </citation>
    <scope>NUCLEOTIDE SEQUENCE [LARGE SCALE GENOMIC DNA]</scope>
    <source>
        <strain evidence="6">DSM 22363</strain>
    </source>
</reference>
<dbReference type="GO" id="GO:0000271">
    <property type="term" value="P:polysaccharide biosynthetic process"/>
    <property type="evidence" value="ECO:0007669"/>
    <property type="project" value="UniProtKB-KW"/>
</dbReference>
<evidence type="ECO:0000259" key="4">
    <source>
        <dbReference type="Pfam" id="PF02397"/>
    </source>
</evidence>
<feature type="transmembrane region" description="Helical" evidence="3">
    <location>
        <begin position="60"/>
        <end position="77"/>
    </location>
</feature>
<feature type="transmembrane region" description="Helical" evidence="3">
    <location>
        <begin position="272"/>
        <end position="296"/>
    </location>
</feature>
<protein>
    <submittedName>
        <fullName evidence="5">Sugar transferase involved in LPS biosynthesis (Colanic, teichoic acid)</fullName>
    </submittedName>
</protein>
<keyword evidence="3" id="KW-0472">Membrane</keyword>
<accession>A0A1N6CP92</accession>
<dbReference type="Pfam" id="PF02397">
    <property type="entry name" value="Bac_transf"/>
    <property type="match status" value="1"/>
</dbReference>
<dbReference type="InterPro" id="IPR003362">
    <property type="entry name" value="Bact_transf"/>
</dbReference>
<sequence>MDESYSFPRQELNSEAAERWSLGRVRIVLYSLLQLLDVAAIVAGFMMASFLRDDQWLSPQGYHIVLLVVPIFLMFAFTRDSYSIDSLRSLSESVRRPFSALFATALVVLMFTFFSQTGTDISRLAFAFAFASSAALLAVGRFIVHQIIWIRFHGMVVDQLLILDGVPPVPFERGVHCVDAQAAKLYPDPMDPHMLSHLSELVKGYDRIIVSCTRERRADWALFLKGSDVAGELIVSGANNIGAIGLGDFGDSDTLIVSRGTLSLVNRLKKRIFDLAITIPLLIFLAPLLIVVAIAIKLDSPGPIFFRQPRVGQGNRIFSIYKFRSMRSDAGDTNGDQSTQVNDQRITRVGNFIRKTSIDELPQLINVLRSEMSVVGPRPHALGSLAGDKLFWEINQRYWLRHALKPGITGLAQIRGFRGATDHQEDLEARLQSDLEYLEGWRLWRDITILFGTIKVIVHPNAY</sequence>
<feature type="transmembrane region" description="Helical" evidence="3">
    <location>
        <begin position="27"/>
        <end position="48"/>
    </location>
</feature>
<gene>
    <name evidence="5" type="ORF">SAMN02745824_0651</name>
</gene>
<evidence type="ECO:0000313" key="5">
    <source>
        <dbReference type="EMBL" id="SIN60373.1"/>
    </source>
</evidence>
<dbReference type="AlphaFoldDB" id="A0A1N6CP92"/>
<dbReference type="PANTHER" id="PTHR30576:SF0">
    <property type="entry name" value="UNDECAPRENYL-PHOSPHATE N-ACETYLGALACTOSAMINYL 1-PHOSPHATE TRANSFERASE-RELATED"/>
    <property type="match status" value="1"/>
</dbReference>
<keyword evidence="2" id="KW-0270">Exopolysaccharide synthesis</keyword>
<feature type="transmembrane region" description="Helical" evidence="3">
    <location>
        <begin position="98"/>
        <end position="118"/>
    </location>
</feature>
<keyword evidence="3" id="KW-1133">Transmembrane helix</keyword>
<keyword evidence="6" id="KW-1185">Reference proteome</keyword>
<dbReference type="Proteomes" id="UP000185192">
    <property type="component" value="Unassembled WGS sequence"/>
</dbReference>
<keyword evidence="3" id="KW-0812">Transmembrane</keyword>
<evidence type="ECO:0000256" key="2">
    <source>
        <dbReference type="ARBA" id="ARBA00023169"/>
    </source>
</evidence>
<evidence type="ECO:0000313" key="6">
    <source>
        <dbReference type="Proteomes" id="UP000185192"/>
    </source>
</evidence>
<comment type="similarity">
    <text evidence="1">Belongs to the bacterial sugar transferase family.</text>
</comment>
<dbReference type="PANTHER" id="PTHR30576">
    <property type="entry name" value="COLANIC BIOSYNTHESIS UDP-GLUCOSE LIPID CARRIER TRANSFERASE"/>
    <property type="match status" value="1"/>
</dbReference>
<name>A0A1N6CP92_9SPHN</name>
<evidence type="ECO:0000256" key="3">
    <source>
        <dbReference type="SAM" id="Phobius"/>
    </source>
</evidence>